<name>A0A4C1VKT1_EUMVA</name>
<dbReference type="AlphaFoldDB" id="A0A4C1VKT1"/>
<protein>
    <submittedName>
        <fullName evidence="1">Uncharacterized protein</fullName>
    </submittedName>
</protein>
<dbReference type="EMBL" id="BGZK01000358">
    <property type="protein sequence ID" value="GBP39012.1"/>
    <property type="molecule type" value="Genomic_DNA"/>
</dbReference>
<comment type="caution">
    <text evidence="1">The sequence shown here is derived from an EMBL/GenBank/DDBJ whole genome shotgun (WGS) entry which is preliminary data.</text>
</comment>
<dbReference type="Proteomes" id="UP000299102">
    <property type="component" value="Unassembled WGS sequence"/>
</dbReference>
<accession>A0A4C1VKT1</accession>
<sequence length="110" mass="11721">MPVCFNCTAHSIDVFVVHSGGQATITKFVTEIDTTALEFCKLVIRSRLVWCFIAKDSSRPSEALASPDPAPAQDVVKIGTSVIEKAALSKPIGVKPVAPPQKLSALLRST</sequence>
<gene>
    <name evidence="1" type="ORF">EVAR_89234_1</name>
</gene>
<dbReference type="OrthoDB" id="1470350at2759"/>
<keyword evidence="2" id="KW-1185">Reference proteome</keyword>
<evidence type="ECO:0000313" key="2">
    <source>
        <dbReference type="Proteomes" id="UP000299102"/>
    </source>
</evidence>
<proteinExistence type="predicted"/>
<evidence type="ECO:0000313" key="1">
    <source>
        <dbReference type="EMBL" id="GBP39012.1"/>
    </source>
</evidence>
<organism evidence="1 2">
    <name type="scientific">Eumeta variegata</name>
    <name type="common">Bagworm moth</name>
    <name type="synonym">Eumeta japonica</name>
    <dbReference type="NCBI Taxonomy" id="151549"/>
    <lineage>
        <taxon>Eukaryota</taxon>
        <taxon>Metazoa</taxon>
        <taxon>Ecdysozoa</taxon>
        <taxon>Arthropoda</taxon>
        <taxon>Hexapoda</taxon>
        <taxon>Insecta</taxon>
        <taxon>Pterygota</taxon>
        <taxon>Neoptera</taxon>
        <taxon>Endopterygota</taxon>
        <taxon>Lepidoptera</taxon>
        <taxon>Glossata</taxon>
        <taxon>Ditrysia</taxon>
        <taxon>Tineoidea</taxon>
        <taxon>Psychidae</taxon>
        <taxon>Oiketicinae</taxon>
        <taxon>Eumeta</taxon>
    </lineage>
</organism>
<reference evidence="1 2" key="1">
    <citation type="journal article" date="2019" name="Commun. Biol.">
        <title>The bagworm genome reveals a unique fibroin gene that provides high tensile strength.</title>
        <authorList>
            <person name="Kono N."/>
            <person name="Nakamura H."/>
            <person name="Ohtoshi R."/>
            <person name="Tomita M."/>
            <person name="Numata K."/>
            <person name="Arakawa K."/>
        </authorList>
    </citation>
    <scope>NUCLEOTIDE SEQUENCE [LARGE SCALE GENOMIC DNA]</scope>
</reference>